<keyword evidence="2" id="KW-0812">Transmembrane</keyword>
<evidence type="ECO:0008006" key="5">
    <source>
        <dbReference type="Google" id="ProtNLM"/>
    </source>
</evidence>
<evidence type="ECO:0000256" key="1">
    <source>
        <dbReference type="SAM" id="MobiDB-lite"/>
    </source>
</evidence>
<protein>
    <recommendedName>
        <fullName evidence="5">Metal-dependent hydrolase</fullName>
    </recommendedName>
</protein>
<dbReference type="PIRSF" id="PIRSF007580">
    <property type="entry name" value="UCP07580"/>
    <property type="match status" value="1"/>
</dbReference>
<accession>A0A4Q7YHA4</accession>
<comment type="caution">
    <text evidence="3">The sequence shown here is derived from an EMBL/GenBank/DDBJ whole genome shotgun (WGS) entry which is preliminary data.</text>
</comment>
<dbReference type="RefSeq" id="WP_207224708.1">
    <property type="nucleotide sequence ID" value="NZ_SHKX01000017.1"/>
</dbReference>
<dbReference type="InterPro" id="IPR016516">
    <property type="entry name" value="UCP07580"/>
</dbReference>
<feature type="region of interest" description="Disordered" evidence="1">
    <location>
        <begin position="1"/>
        <end position="23"/>
    </location>
</feature>
<name>A0A4Q7YHA4_9GAMM</name>
<sequence>MIEETTTLKASRRQPAGARVGIPPRQMDFHMDATNRYFYDDNATATLFFAMLSSWFPPGERFFMNSVRNYRDLVQDVRLKDQVSGFMGQEAIHGREHDRLNQLLEQRGIDLRFPVAAAKLGLGLLERLPKSTQIAATTFMEHFTALLAEDLLENPEFAEKADPEMIKLWQWHAFEELEHKAVAYDVYELVGNSRIERATAAAAVVVTMVPAVFLSWAWLVAREGKATDIRDIRKGLNLMLGPQGFVTGILPKLPLFLAKHFHPAQHDTSALEAKWAKAMFGDNGFLNTYFKNRSAVMETAVH</sequence>
<keyword evidence="4" id="KW-1185">Reference proteome</keyword>
<evidence type="ECO:0000313" key="3">
    <source>
        <dbReference type="EMBL" id="RZU36787.1"/>
    </source>
</evidence>
<evidence type="ECO:0000313" key="4">
    <source>
        <dbReference type="Proteomes" id="UP000292423"/>
    </source>
</evidence>
<dbReference type="EMBL" id="SHKX01000017">
    <property type="protein sequence ID" value="RZU36787.1"/>
    <property type="molecule type" value="Genomic_DNA"/>
</dbReference>
<proteinExistence type="predicted"/>
<reference evidence="3 4" key="1">
    <citation type="submission" date="2019-02" db="EMBL/GenBank/DDBJ databases">
        <title>Genomic Encyclopedia of Type Strains, Phase IV (KMG-IV): sequencing the most valuable type-strain genomes for metagenomic binning, comparative biology and taxonomic classification.</title>
        <authorList>
            <person name="Goeker M."/>
        </authorList>
    </citation>
    <scope>NUCLEOTIDE SEQUENCE [LARGE SCALE GENOMIC DNA]</scope>
    <source>
        <strain evidence="3 4">DSM 105135</strain>
    </source>
</reference>
<keyword evidence="2" id="KW-1133">Transmembrane helix</keyword>
<organism evidence="3 4">
    <name type="scientific">Fluviicoccus keumensis</name>
    <dbReference type="NCBI Taxonomy" id="1435465"/>
    <lineage>
        <taxon>Bacteria</taxon>
        <taxon>Pseudomonadati</taxon>
        <taxon>Pseudomonadota</taxon>
        <taxon>Gammaproteobacteria</taxon>
        <taxon>Moraxellales</taxon>
        <taxon>Moraxellaceae</taxon>
        <taxon>Fluviicoccus</taxon>
    </lineage>
</organism>
<feature type="transmembrane region" description="Helical" evidence="2">
    <location>
        <begin position="200"/>
        <end position="221"/>
    </location>
</feature>
<dbReference type="Proteomes" id="UP000292423">
    <property type="component" value="Unassembled WGS sequence"/>
</dbReference>
<keyword evidence="2" id="KW-0472">Membrane</keyword>
<dbReference type="PANTHER" id="PTHR39456:SF1">
    <property type="entry name" value="METAL-DEPENDENT HYDROLASE"/>
    <property type="match status" value="1"/>
</dbReference>
<gene>
    <name evidence="3" type="ORF">EV700_3259</name>
</gene>
<dbReference type="Pfam" id="PF10118">
    <property type="entry name" value="Metal_hydrol"/>
    <property type="match status" value="1"/>
</dbReference>
<evidence type="ECO:0000256" key="2">
    <source>
        <dbReference type="SAM" id="Phobius"/>
    </source>
</evidence>
<dbReference type="PANTHER" id="PTHR39456">
    <property type="entry name" value="METAL-DEPENDENT HYDROLASE"/>
    <property type="match status" value="1"/>
</dbReference>
<dbReference type="AlphaFoldDB" id="A0A4Q7YHA4"/>